<keyword evidence="3" id="KW-1185">Reference proteome</keyword>
<dbReference type="Pfam" id="PF19258">
    <property type="entry name" value="KxYKxGKxW_sig"/>
    <property type="match status" value="1"/>
</dbReference>
<accession>A0A652NE47</accession>
<organism evidence="2 3">
    <name type="scientific">Leuconostoc litchii</name>
    <dbReference type="NCBI Taxonomy" id="1981069"/>
    <lineage>
        <taxon>Bacteria</taxon>
        <taxon>Bacillati</taxon>
        <taxon>Bacillota</taxon>
        <taxon>Bacilli</taxon>
        <taxon>Lactobacillales</taxon>
        <taxon>Lactobacillaceae</taxon>
        <taxon>Leuconostoc</taxon>
    </lineage>
</organism>
<sequence>MRFRSEKSIFRKKMYKSGKMLVIAGSLSIIGTTSFLQQAHADVTSGDQAVIVAAATADK</sequence>
<dbReference type="EMBL" id="SDGY01000002">
    <property type="protein sequence ID" value="TYC46550.1"/>
    <property type="molecule type" value="Genomic_DNA"/>
</dbReference>
<dbReference type="InterPro" id="IPR022263">
    <property type="entry name" value="KxYKxGKxW"/>
</dbReference>
<dbReference type="NCBIfam" id="TIGR03715">
    <property type="entry name" value="KxYKxGKxW"/>
    <property type="match status" value="1"/>
</dbReference>
<reference evidence="2 3" key="1">
    <citation type="submission" date="2019-01" db="EMBL/GenBank/DDBJ databases">
        <title>Leuconostoc litchii sp. nov., a novel lactic acid bacterium isolated from lychee.</title>
        <authorList>
            <person name="Wang L.-T."/>
        </authorList>
    </citation>
    <scope>NUCLEOTIDE SEQUENCE [LARGE SCALE GENOMIC DNA]</scope>
    <source>
        <strain evidence="2 3">MB7</strain>
    </source>
</reference>
<name>A0A652NE47_9LACO</name>
<comment type="caution">
    <text evidence="2">The sequence shown here is derived from an EMBL/GenBank/DDBJ whole genome shotgun (WGS) entry which is preliminary data.</text>
</comment>
<proteinExistence type="predicted"/>
<dbReference type="RefSeq" id="WP_148605971.1">
    <property type="nucleotide sequence ID" value="NZ_SDGY01000002.1"/>
</dbReference>
<feature type="non-terminal residue" evidence="2">
    <location>
        <position position="59"/>
    </location>
</feature>
<evidence type="ECO:0000256" key="1">
    <source>
        <dbReference type="ARBA" id="ARBA00022729"/>
    </source>
</evidence>
<evidence type="ECO:0000313" key="3">
    <source>
        <dbReference type="Proteomes" id="UP000442244"/>
    </source>
</evidence>
<protein>
    <submittedName>
        <fullName evidence="2">Uncharacterized protein</fullName>
    </submittedName>
</protein>
<dbReference type="OrthoDB" id="2283749at2"/>
<keyword evidence="1" id="KW-0732">Signal</keyword>
<dbReference type="AlphaFoldDB" id="A0A652NE47"/>
<gene>
    <name evidence="2" type="ORF">ESZ47_06405</name>
</gene>
<dbReference type="Proteomes" id="UP000442244">
    <property type="component" value="Unassembled WGS sequence"/>
</dbReference>
<evidence type="ECO:0000313" key="2">
    <source>
        <dbReference type="EMBL" id="TYC46550.1"/>
    </source>
</evidence>